<reference evidence="2" key="1">
    <citation type="submission" date="2020-05" db="EMBL/GenBank/DDBJ databases">
        <authorList>
            <person name="Chiriac C."/>
            <person name="Salcher M."/>
            <person name="Ghai R."/>
            <person name="Kavagutti S V."/>
        </authorList>
    </citation>
    <scope>NUCLEOTIDE SEQUENCE</scope>
</reference>
<evidence type="ECO:0000313" key="2">
    <source>
        <dbReference type="EMBL" id="CAB4787834.1"/>
    </source>
</evidence>
<feature type="transmembrane region" description="Helical" evidence="1">
    <location>
        <begin position="191"/>
        <end position="213"/>
    </location>
</feature>
<accession>A0A6J6WXJ3</accession>
<keyword evidence="1" id="KW-0812">Transmembrane</keyword>
<dbReference type="EMBL" id="CAFAAG010000013">
    <property type="protein sequence ID" value="CAB4787834.1"/>
    <property type="molecule type" value="Genomic_DNA"/>
</dbReference>
<feature type="transmembrane region" description="Helical" evidence="1">
    <location>
        <begin position="7"/>
        <end position="28"/>
    </location>
</feature>
<protein>
    <submittedName>
        <fullName evidence="2">Unannotated protein</fullName>
    </submittedName>
</protein>
<name>A0A6J6WXJ3_9ZZZZ</name>
<keyword evidence="1" id="KW-1133">Transmembrane helix</keyword>
<keyword evidence="1" id="KW-0472">Membrane</keyword>
<organism evidence="2">
    <name type="scientific">freshwater metagenome</name>
    <dbReference type="NCBI Taxonomy" id="449393"/>
    <lineage>
        <taxon>unclassified sequences</taxon>
        <taxon>metagenomes</taxon>
        <taxon>ecological metagenomes</taxon>
    </lineage>
</organism>
<gene>
    <name evidence="2" type="ORF">UFOPK2975_00333</name>
</gene>
<feature type="transmembrane region" description="Helical" evidence="1">
    <location>
        <begin position="85"/>
        <end position="104"/>
    </location>
</feature>
<feature type="transmembrane region" description="Helical" evidence="1">
    <location>
        <begin position="263"/>
        <end position="284"/>
    </location>
</feature>
<feature type="transmembrane region" description="Helical" evidence="1">
    <location>
        <begin position="155"/>
        <end position="184"/>
    </location>
</feature>
<dbReference type="AlphaFoldDB" id="A0A6J6WXJ3"/>
<proteinExistence type="predicted"/>
<evidence type="ECO:0000256" key="1">
    <source>
        <dbReference type="SAM" id="Phobius"/>
    </source>
</evidence>
<sequence length="347" mass="39637">MRRKSLDLYILGVTCVWLIAVIAIYARFGTDQINLYSNDQAAHLSLINDYISVRGISLKFDEIVNWRYFIVLPAYFSSKIGFDPVLILKFSQLVYLVLIYKLGVRFIARNHIRVRVWHTALFCGPILIFMSTLALRDLAIGFFSTVFLLEKNRFGRMIALLITLLLRPHLAVALLFGWIVSLIIKRYSRHLFIPIISAFAIVSYVLGSYSYYIGQSIRTSAPLTGAKEVFNQSKFTRLGANFLGLQFLTLGEDVVSASHSTLFLSRIIFFDTFTTPLLFIVLLFAFSANWTQMRTTVFYSFLFFYGLISQTDWNSSRQNIPFFVSMGLLAVVGIETRRQAKTTGFVS</sequence>
<feature type="transmembrane region" description="Helical" evidence="1">
    <location>
        <begin position="116"/>
        <end position="135"/>
    </location>
</feature>